<organism evidence="2">
    <name type="scientific">marine sediment metagenome</name>
    <dbReference type="NCBI Taxonomy" id="412755"/>
    <lineage>
        <taxon>unclassified sequences</taxon>
        <taxon>metagenomes</taxon>
        <taxon>ecological metagenomes</taxon>
    </lineage>
</organism>
<dbReference type="GO" id="GO:0006935">
    <property type="term" value="P:chemotaxis"/>
    <property type="evidence" value="ECO:0007669"/>
    <property type="project" value="UniProtKB-KW"/>
</dbReference>
<keyword evidence="1" id="KW-0145">Chemotaxis</keyword>
<sequence>MQISKEHMKMLDIIIKISIDNASRAFSKTIKHGALIELARTELVDVSEITEEMNNDSREMAGTMLQLNGVLKGKLLFMIPFDGALVLQDYYLCSPKGTLKEFDEYTETTYKKDS</sequence>
<accession>A0A0F9JDS5</accession>
<gene>
    <name evidence="2" type="ORF">LCGC14_1837030</name>
</gene>
<comment type="caution">
    <text evidence="2">The sequence shown here is derived from an EMBL/GenBank/DDBJ whole genome shotgun (WGS) entry which is preliminary data.</text>
</comment>
<dbReference type="AlphaFoldDB" id="A0A0F9JDS5"/>
<dbReference type="InterPro" id="IPR028976">
    <property type="entry name" value="CheC-like_sf"/>
</dbReference>
<reference evidence="2" key="1">
    <citation type="journal article" date="2015" name="Nature">
        <title>Complex archaea that bridge the gap between prokaryotes and eukaryotes.</title>
        <authorList>
            <person name="Spang A."/>
            <person name="Saw J.H."/>
            <person name="Jorgensen S.L."/>
            <person name="Zaremba-Niedzwiedzka K."/>
            <person name="Martijn J."/>
            <person name="Lind A.E."/>
            <person name="van Eijk R."/>
            <person name="Schleper C."/>
            <person name="Guy L."/>
            <person name="Ettema T.J."/>
        </authorList>
    </citation>
    <scope>NUCLEOTIDE SEQUENCE</scope>
</reference>
<evidence type="ECO:0000313" key="2">
    <source>
        <dbReference type="EMBL" id="KKL97182.1"/>
    </source>
</evidence>
<dbReference type="Gene3D" id="3.40.1550.10">
    <property type="entry name" value="CheC-like"/>
    <property type="match status" value="1"/>
</dbReference>
<evidence type="ECO:0000256" key="1">
    <source>
        <dbReference type="ARBA" id="ARBA00022500"/>
    </source>
</evidence>
<protein>
    <submittedName>
        <fullName evidence="2">Uncharacterized protein</fullName>
    </submittedName>
</protein>
<dbReference type="SUPFAM" id="SSF103039">
    <property type="entry name" value="CheC-like"/>
    <property type="match status" value="1"/>
</dbReference>
<name>A0A0F9JDS5_9ZZZZ</name>
<proteinExistence type="predicted"/>
<dbReference type="EMBL" id="LAZR01018228">
    <property type="protein sequence ID" value="KKL97182.1"/>
    <property type="molecule type" value="Genomic_DNA"/>
</dbReference>